<dbReference type="SUPFAM" id="SSF46785">
    <property type="entry name" value="Winged helix' DNA-binding domain"/>
    <property type="match status" value="1"/>
</dbReference>
<sequence length="137" mass="15944">MDIHDKVYRVDTEKLLEQIKNLLKEDSNIELPKNIQFLKSGHGKQYVPDDKDAFFVRMASIVRQAICKKRVSLTGLAYRYGNRKNRGVRPTKFAKASTFLLEAAIKNLEKIGWFDFKQKETILTEKAKKIIEPMLIE</sequence>
<dbReference type="PANTHER" id="PTHR11710">
    <property type="entry name" value="40S RIBOSOMAL PROTEIN S19"/>
    <property type="match status" value="1"/>
</dbReference>
<dbReference type="EMBL" id="LTAI01000111">
    <property type="protein sequence ID" value="ORD99796.1"/>
    <property type="molecule type" value="Genomic_DNA"/>
</dbReference>
<dbReference type="VEuPathDB" id="MicrosporidiaDB:A0H76_169"/>
<name>A0A1X0QB31_9MICR</name>
<dbReference type="VEuPathDB" id="MicrosporidiaDB:HERIO_1093"/>
<accession>A0A1X0QB31</accession>
<dbReference type="GO" id="GO:0006412">
    <property type="term" value="P:translation"/>
    <property type="evidence" value="ECO:0007669"/>
    <property type="project" value="InterPro"/>
</dbReference>
<keyword evidence="3" id="KW-0687">Ribonucleoprotein</keyword>
<evidence type="ECO:0000313" key="5">
    <source>
        <dbReference type="EMBL" id="ORD99796.1"/>
    </source>
</evidence>
<evidence type="ECO:0000313" key="4">
    <source>
        <dbReference type="EMBL" id="ORD97010.1"/>
    </source>
</evidence>
<evidence type="ECO:0000256" key="2">
    <source>
        <dbReference type="ARBA" id="ARBA00022980"/>
    </source>
</evidence>
<protein>
    <submittedName>
        <fullName evidence="4">RS19</fullName>
    </submittedName>
</protein>
<dbReference type="Proteomes" id="UP000192501">
    <property type="component" value="Unassembled WGS sequence"/>
</dbReference>
<dbReference type="SMART" id="SM01413">
    <property type="entry name" value="Ribosomal_S19e"/>
    <property type="match status" value="1"/>
</dbReference>
<dbReference type="PANTHER" id="PTHR11710:SF0">
    <property type="entry name" value="40S RIBOSOMAL PROTEIN S19"/>
    <property type="match status" value="1"/>
</dbReference>
<comment type="similarity">
    <text evidence="1">Belongs to the eukaryotic ribosomal protein eS19 family.</text>
</comment>
<evidence type="ECO:0000313" key="6">
    <source>
        <dbReference type="Proteomes" id="UP000192356"/>
    </source>
</evidence>
<keyword evidence="6" id="KW-1185">Reference proteome</keyword>
<evidence type="ECO:0000256" key="3">
    <source>
        <dbReference type="ARBA" id="ARBA00023274"/>
    </source>
</evidence>
<evidence type="ECO:0000313" key="7">
    <source>
        <dbReference type="Proteomes" id="UP000192501"/>
    </source>
</evidence>
<dbReference type="GO" id="GO:0022627">
    <property type="term" value="C:cytosolic small ribosomal subunit"/>
    <property type="evidence" value="ECO:0007669"/>
    <property type="project" value="TreeGrafter"/>
</dbReference>
<dbReference type="OrthoDB" id="428974at2759"/>
<proteinExistence type="inferred from homology"/>
<keyword evidence="2" id="KW-0689">Ribosomal protein</keyword>
<dbReference type="GO" id="GO:0003735">
    <property type="term" value="F:structural constituent of ribosome"/>
    <property type="evidence" value="ECO:0007669"/>
    <property type="project" value="InterPro"/>
</dbReference>
<dbReference type="InterPro" id="IPR036388">
    <property type="entry name" value="WH-like_DNA-bd_sf"/>
</dbReference>
<dbReference type="GO" id="GO:0000028">
    <property type="term" value="P:ribosomal small subunit assembly"/>
    <property type="evidence" value="ECO:0007669"/>
    <property type="project" value="TreeGrafter"/>
</dbReference>
<dbReference type="InterPro" id="IPR036390">
    <property type="entry name" value="WH_DNA-bd_sf"/>
</dbReference>
<gene>
    <name evidence="4" type="primary">RS19</name>
    <name evidence="5" type="ORF">A0H76_169</name>
    <name evidence="4" type="ORF">HERIO_1093</name>
</gene>
<dbReference type="Gene3D" id="1.10.10.10">
    <property type="entry name" value="Winged helix-like DNA-binding domain superfamily/Winged helix DNA-binding domain"/>
    <property type="match status" value="1"/>
</dbReference>
<organism evidence="4 6">
    <name type="scientific">Hepatospora eriocheir</name>
    <dbReference type="NCBI Taxonomy" id="1081669"/>
    <lineage>
        <taxon>Eukaryota</taxon>
        <taxon>Fungi</taxon>
        <taxon>Fungi incertae sedis</taxon>
        <taxon>Microsporidia</taxon>
        <taxon>Hepatosporidae</taxon>
        <taxon>Hepatospora</taxon>
    </lineage>
</organism>
<comment type="caution">
    <text evidence="4">The sequence shown here is derived from an EMBL/GenBank/DDBJ whole genome shotgun (WGS) entry which is preliminary data.</text>
</comment>
<dbReference type="Pfam" id="PF01090">
    <property type="entry name" value="Ribosomal_S19e"/>
    <property type="match status" value="1"/>
</dbReference>
<dbReference type="InterPro" id="IPR001266">
    <property type="entry name" value="Ribosomal_eS19"/>
</dbReference>
<reference evidence="6 7" key="1">
    <citation type="journal article" date="2017" name="Environ. Microbiol.">
        <title>Decay of the glycolytic pathway and adaptation to intranuclear parasitism within Enterocytozoonidae microsporidia.</title>
        <authorList>
            <person name="Wiredu Boakye D."/>
            <person name="Jaroenlak P."/>
            <person name="Prachumwat A."/>
            <person name="Williams T.A."/>
            <person name="Bateman K.S."/>
            <person name="Itsathitphaisarn O."/>
            <person name="Sritunyalucksana K."/>
            <person name="Paszkiewicz K.H."/>
            <person name="Moore K.A."/>
            <person name="Stentiford G.D."/>
            <person name="Williams B.A."/>
        </authorList>
    </citation>
    <scope>NUCLEOTIDE SEQUENCE [LARGE SCALE GENOMIC DNA]</scope>
    <source>
        <strain evidence="5">Canceri</strain>
        <strain evidence="7">canceri</strain>
        <strain evidence="4 6">GB1</strain>
    </source>
</reference>
<dbReference type="GO" id="GO:0003723">
    <property type="term" value="F:RNA binding"/>
    <property type="evidence" value="ECO:0007669"/>
    <property type="project" value="TreeGrafter"/>
</dbReference>
<dbReference type="EMBL" id="LVKB01000047">
    <property type="protein sequence ID" value="ORD97010.1"/>
    <property type="molecule type" value="Genomic_DNA"/>
</dbReference>
<dbReference type="Proteomes" id="UP000192356">
    <property type="component" value="Unassembled WGS sequence"/>
</dbReference>
<evidence type="ECO:0000256" key="1">
    <source>
        <dbReference type="ARBA" id="ARBA00010014"/>
    </source>
</evidence>
<dbReference type="AlphaFoldDB" id="A0A1X0QB31"/>